<sequence>MQLVTWLRDVSTSGKFTFLTFAESLDVDEQLVHKPMSAQEASQFQISTVFQLTLPAASLMMQNIQLVVATTPDATDSQRRALPLRIEPHPVPIQLIASNGFLLPDFNVNNKRSEYKACRIQTLEEVNGSTADPRFEVHRSVVDFGFSCFGKPDPVKRMRLWATHVKPCEYGQSYESWSDGYDVAVTASMAECLNEAIELNDVRALRNISLLPTSDMWESNCGFLVAGWLEFGDFWIDSERHG</sequence>
<protein>
    <submittedName>
        <fullName evidence="1">Mask protein</fullName>
    </submittedName>
</protein>
<dbReference type="EMBL" id="CAJNIZ010002248">
    <property type="protein sequence ID" value="CAE7208499.1"/>
    <property type="molecule type" value="Genomic_DNA"/>
</dbReference>
<dbReference type="AlphaFoldDB" id="A0A812JT96"/>
<evidence type="ECO:0000313" key="2">
    <source>
        <dbReference type="Proteomes" id="UP000649617"/>
    </source>
</evidence>
<proteinExistence type="predicted"/>
<accession>A0A812JT96</accession>
<name>A0A812JT96_SYMPI</name>
<comment type="caution">
    <text evidence="1">The sequence shown here is derived from an EMBL/GenBank/DDBJ whole genome shotgun (WGS) entry which is preliminary data.</text>
</comment>
<dbReference type="Proteomes" id="UP000649617">
    <property type="component" value="Unassembled WGS sequence"/>
</dbReference>
<organism evidence="1 2">
    <name type="scientific">Symbiodinium pilosum</name>
    <name type="common">Dinoflagellate</name>
    <dbReference type="NCBI Taxonomy" id="2952"/>
    <lineage>
        <taxon>Eukaryota</taxon>
        <taxon>Sar</taxon>
        <taxon>Alveolata</taxon>
        <taxon>Dinophyceae</taxon>
        <taxon>Suessiales</taxon>
        <taxon>Symbiodiniaceae</taxon>
        <taxon>Symbiodinium</taxon>
    </lineage>
</organism>
<keyword evidence="2" id="KW-1185">Reference proteome</keyword>
<reference evidence="1" key="1">
    <citation type="submission" date="2021-02" db="EMBL/GenBank/DDBJ databases">
        <authorList>
            <person name="Dougan E. K."/>
            <person name="Rhodes N."/>
            <person name="Thang M."/>
            <person name="Chan C."/>
        </authorList>
    </citation>
    <scope>NUCLEOTIDE SEQUENCE</scope>
</reference>
<evidence type="ECO:0000313" key="1">
    <source>
        <dbReference type="EMBL" id="CAE7208499.1"/>
    </source>
</evidence>
<gene>
    <name evidence="1" type="primary">mask</name>
    <name evidence="1" type="ORF">SPIL2461_LOCUS2142</name>
</gene>